<accession>A0A4P9WQR1</accession>
<proteinExistence type="predicted"/>
<dbReference type="AlphaFoldDB" id="A0A4P9WQR1"/>
<dbReference type="EMBL" id="KZ993874">
    <property type="protein sequence ID" value="RKO94523.1"/>
    <property type="molecule type" value="Genomic_DNA"/>
</dbReference>
<organism evidence="1 2">
    <name type="scientific">Blyttiomyces helicus</name>
    <dbReference type="NCBI Taxonomy" id="388810"/>
    <lineage>
        <taxon>Eukaryota</taxon>
        <taxon>Fungi</taxon>
        <taxon>Fungi incertae sedis</taxon>
        <taxon>Chytridiomycota</taxon>
        <taxon>Chytridiomycota incertae sedis</taxon>
        <taxon>Chytridiomycetes</taxon>
        <taxon>Chytridiomycetes incertae sedis</taxon>
        <taxon>Blyttiomyces</taxon>
    </lineage>
</organism>
<dbReference type="Proteomes" id="UP000269721">
    <property type="component" value="Unassembled WGS sequence"/>
</dbReference>
<evidence type="ECO:0000313" key="1">
    <source>
        <dbReference type="EMBL" id="RKO94523.1"/>
    </source>
</evidence>
<gene>
    <name evidence="1" type="ORF">BDK51DRAFT_40982</name>
</gene>
<evidence type="ECO:0000313" key="2">
    <source>
        <dbReference type="Proteomes" id="UP000269721"/>
    </source>
</evidence>
<sequence>MEFLDKVNKRLGCSEVSEHIAEHGKAIGVEVWGSSHAQLSVEPEEAIIVVREVLRQGDRQELLAEWVGSVAISEASLTASVRTGGSDLAWYMFDVEVVFGNFHLPTRLSTRQVALGQEVAEGVIIGEDTEFDSKDLGAEPPERINDVWHFTVVEQVALLNVGERAGVELNRGGGLPIRSLSEHSAQSRVRRISNEPNCLVRVGVKTAMYFWLAGSMGVQEYASVKSINPHYLPRAAGFRALSIDRMLYESCTWAAFNFPNQQELNLVVDVEVFTDGADKGLSGGCVPPGAGLAVGAGPQPSSHRQWPAWKQFGQLRPVWLEFTSRHLKQGLLVWSLAVALMTLEVAAGLPPSLVFLREREKASDGLEDGKHSSECSGVISKGGKLGLGHENDFRVSAGE</sequence>
<name>A0A4P9WQR1_9FUNG</name>
<reference evidence="2" key="1">
    <citation type="journal article" date="2018" name="Nat. Microbiol.">
        <title>Leveraging single-cell genomics to expand the fungal tree of life.</title>
        <authorList>
            <person name="Ahrendt S.R."/>
            <person name="Quandt C.A."/>
            <person name="Ciobanu D."/>
            <person name="Clum A."/>
            <person name="Salamov A."/>
            <person name="Andreopoulos B."/>
            <person name="Cheng J.F."/>
            <person name="Woyke T."/>
            <person name="Pelin A."/>
            <person name="Henrissat B."/>
            <person name="Reynolds N.K."/>
            <person name="Benny G.L."/>
            <person name="Smith M.E."/>
            <person name="James T.Y."/>
            <person name="Grigoriev I.V."/>
        </authorList>
    </citation>
    <scope>NUCLEOTIDE SEQUENCE [LARGE SCALE GENOMIC DNA]</scope>
</reference>
<keyword evidence="2" id="KW-1185">Reference proteome</keyword>
<protein>
    <submittedName>
        <fullName evidence="1">Uncharacterized protein</fullName>
    </submittedName>
</protein>